<keyword evidence="8" id="KW-0157">Chromophore</keyword>
<evidence type="ECO:0000256" key="9">
    <source>
        <dbReference type="ARBA" id="ARBA00023170"/>
    </source>
</evidence>
<dbReference type="InterPro" id="IPR013654">
    <property type="entry name" value="PAS_2"/>
</dbReference>
<evidence type="ECO:0000256" key="5">
    <source>
        <dbReference type="ARBA" id="ARBA00022606"/>
    </source>
</evidence>
<dbReference type="SMART" id="SM00387">
    <property type="entry name" value="HATPase_c"/>
    <property type="match status" value="1"/>
</dbReference>
<evidence type="ECO:0000259" key="10">
    <source>
        <dbReference type="PROSITE" id="PS50046"/>
    </source>
</evidence>
<gene>
    <name evidence="12" type="ORF">OVY01_12560</name>
</gene>
<dbReference type="PANTHER" id="PTHR42878:SF15">
    <property type="entry name" value="BACTERIOPHYTOCHROME"/>
    <property type="match status" value="1"/>
</dbReference>
<dbReference type="SUPFAM" id="SSF55785">
    <property type="entry name" value="PYP-like sensor domain (PAS domain)"/>
    <property type="match status" value="1"/>
</dbReference>
<dbReference type="Pfam" id="PF00512">
    <property type="entry name" value="HisKA"/>
    <property type="match status" value="1"/>
</dbReference>
<accession>A0ABT3ZQ89</accession>
<dbReference type="InterPro" id="IPR029016">
    <property type="entry name" value="GAF-like_dom_sf"/>
</dbReference>
<keyword evidence="13" id="KW-1185">Reference proteome</keyword>
<sequence>MKSLTGQADTVAAHTPRASIASIAYNTLPVPALDACDQEPIRVPGAIQPHGYLVALDADLRVVQTSANVGELTGEAAEALLGRHVETLIGAAGARVVAEVLETVAVEDKPLYIGRVAWTRGNGTRLAADADGDMTFGEGAQAAQRPRGERMLDMLLHSHAGVLLLEIEPTAHVGNVFSPIYALVRTFVQRLEDADTLQQLLDLAAREVRRITGYGRVLVYRFDEDGHGQVLAEDRDPEYASYLDHFFPAADIPKQARELYLLNHIRLIADAAYVPAPLIPAHHPETGAPTDLSYAALRSVSPVHLEYMRNMGTASSMSISIVVRGKLWGLISCHHASARQVGFEARAACEHLCEVLSLQVAAKEESAEAGYRLGLRKMLVELISAMSDRDDFTTSIVSSPVALLRFMSAHGAAVVYAGRIVTVGVTPDTAVIQRIVDYIATSSSRDVFHTDTMSELLSWEEGDDVPDWAASASGVLAVQISKIHRHFVLWFRPEVVRTIAWAGDPRKVVVAADTDAAADTAANACTPASAGNLRVSPRESFETWRQTVRHRSRRWHDSEINIALDFRTSILGIVLRRAEEMAQLAAELGRVNKELEAFSYSVSHDLRAPLRHIVGYGDLLREQEIDRLSERGARFLQNIVDSAKLAGTLVDDLLSFSQMGRAALRPAPVSVRAMVDAVIRELEAENPGRAITWQIGPLPTVTGDAAFLILAVRNLLSNAVKYSKTRAQATIAIEARETAREHIVSIRDNGVGFNMRYVGKLFGVFQRLHRADEFEGTGIGLANVRRIIERHDGRTWAEGEPDKGATFFFSMPKVPAVSAPSARPLA</sequence>
<dbReference type="EMBL" id="JAPMXC010000002">
    <property type="protein sequence ID" value="MCY0388053.1"/>
    <property type="molecule type" value="Genomic_DNA"/>
</dbReference>
<feature type="domain" description="Phytochrome chromophore attachment site" evidence="10">
    <location>
        <begin position="196"/>
        <end position="354"/>
    </location>
</feature>
<dbReference type="SUPFAM" id="SSF47384">
    <property type="entry name" value="Homodimeric domain of signal transducing histidine kinase"/>
    <property type="match status" value="1"/>
</dbReference>
<evidence type="ECO:0000313" key="13">
    <source>
        <dbReference type="Proteomes" id="UP001082899"/>
    </source>
</evidence>
<feature type="domain" description="Histidine kinase" evidence="11">
    <location>
        <begin position="601"/>
        <end position="815"/>
    </location>
</feature>
<dbReference type="InterPro" id="IPR003594">
    <property type="entry name" value="HATPase_dom"/>
</dbReference>
<dbReference type="InterPro" id="IPR016132">
    <property type="entry name" value="Phyto_chromo_attachment"/>
</dbReference>
<dbReference type="SMART" id="SM00388">
    <property type="entry name" value="HisKA"/>
    <property type="match status" value="1"/>
</dbReference>
<dbReference type="InterPro" id="IPR003018">
    <property type="entry name" value="GAF"/>
</dbReference>
<dbReference type="PROSITE" id="PS50046">
    <property type="entry name" value="PHYTOCHROME_2"/>
    <property type="match status" value="1"/>
</dbReference>
<keyword evidence="4" id="KW-0600">Photoreceptor protein</keyword>
<dbReference type="SUPFAM" id="SSF55781">
    <property type="entry name" value="GAF domain-like"/>
    <property type="match status" value="2"/>
</dbReference>
<organism evidence="12 13">
    <name type="scientific">Robbsia betulipollinis</name>
    <dbReference type="NCBI Taxonomy" id="2981849"/>
    <lineage>
        <taxon>Bacteria</taxon>
        <taxon>Pseudomonadati</taxon>
        <taxon>Pseudomonadota</taxon>
        <taxon>Betaproteobacteria</taxon>
        <taxon>Burkholderiales</taxon>
        <taxon>Burkholderiaceae</taxon>
        <taxon>Robbsia</taxon>
    </lineage>
</organism>
<dbReference type="InterPro" id="IPR036890">
    <property type="entry name" value="HATPase_C_sf"/>
</dbReference>
<keyword evidence="6" id="KW-0808">Transferase</keyword>
<evidence type="ECO:0000256" key="6">
    <source>
        <dbReference type="ARBA" id="ARBA00022679"/>
    </source>
</evidence>
<dbReference type="InterPro" id="IPR005467">
    <property type="entry name" value="His_kinase_dom"/>
</dbReference>
<evidence type="ECO:0000256" key="4">
    <source>
        <dbReference type="ARBA" id="ARBA00022543"/>
    </source>
</evidence>
<protein>
    <recommendedName>
        <fullName evidence="3">histidine kinase</fullName>
        <ecNumber evidence="3">2.7.13.3</ecNumber>
    </recommendedName>
</protein>
<dbReference type="InterPro" id="IPR050351">
    <property type="entry name" value="BphY/WalK/GraS-like"/>
</dbReference>
<dbReference type="InterPro" id="IPR036097">
    <property type="entry name" value="HisK_dim/P_sf"/>
</dbReference>
<evidence type="ECO:0000256" key="2">
    <source>
        <dbReference type="ARBA" id="ARBA00006402"/>
    </source>
</evidence>
<dbReference type="Pfam" id="PF08446">
    <property type="entry name" value="PAS_2"/>
    <property type="match status" value="1"/>
</dbReference>
<dbReference type="Gene3D" id="3.30.450.20">
    <property type="entry name" value="PAS domain"/>
    <property type="match status" value="1"/>
</dbReference>
<comment type="similarity">
    <text evidence="2">In the N-terminal section; belongs to the phytochrome family.</text>
</comment>
<name>A0ABT3ZQ89_9BURK</name>
<dbReference type="InterPro" id="IPR003661">
    <property type="entry name" value="HisK_dim/P_dom"/>
</dbReference>
<dbReference type="CDD" id="cd00082">
    <property type="entry name" value="HisKA"/>
    <property type="match status" value="1"/>
</dbReference>
<comment type="catalytic activity">
    <reaction evidence="1">
        <text>ATP + protein L-histidine = ADP + protein N-phospho-L-histidine.</text>
        <dbReference type="EC" id="2.7.13.3"/>
    </reaction>
</comment>
<evidence type="ECO:0000256" key="1">
    <source>
        <dbReference type="ARBA" id="ARBA00000085"/>
    </source>
</evidence>
<dbReference type="PRINTS" id="PR01033">
    <property type="entry name" value="PHYTOCHROME"/>
</dbReference>
<dbReference type="PROSITE" id="PS50109">
    <property type="entry name" value="HIS_KIN"/>
    <property type="match status" value="1"/>
</dbReference>
<dbReference type="InterPro" id="IPR043150">
    <property type="entry name" value="Phytochrome_PHY_sf"/>
</dbReference>
<dbReference type="PANTHER" id="PTHR42878">
    <property type="entry name" value="TWO-COMPONENT HISTIDINE KINASE"/>
    <property type="match status" value="1"/>
</dbReference>
<evidence type="ECO:0000259" key="11">
    <source>
        <dbReference type="PROSITE" id="PS50109"/>
    </source>
</evidence>
<reference evidence="12" key="1">
    <citation type="submission" date="2022-11" db="EMBL/GenBank/DDBJ databases">
        <title>Robbsia betulipollinis sp. nov., isolated from pollen of birch (Betula pendula).</title>
        <authorList>
            <person name="Shi H."/>
            <person name="Ambika Manirajan B."/>
            <person name="Ratering S."/>
            <person name="Geissler-Plaum R."/>
            <person name="Schnell S."/>
        </authorList>
    </citation>
    <scope>NUCLEOTIDE SEQUENCE</scope>
    <source>
        <strain evidence="12">Bb-Pol-6</strain>
    </source>
</reference>
<dbReference type="SMART" id="SM00065">
    <property type="entry name" value="GAF"/>
    <property type="match status" value="1"/>
</dbReference>
<dbReference type="Gene3D" id="3.30.450.270">
    <property type="match status" value="1"/>
</dbReference>
<evidence type="ECO:0000256" key="3">
    <source>
        <dbReference type="ARBA" id="ARBA00012438"/>
    </source>
</evidence>
<dbReference type="Pfam" id="PF00360">
    <property type="entry name" value="PHY"/>
    <property type="match status" value="1"/>
</dbReference>
<dbReference type="Gene3D" id="3.30.450.40">
    <property type="match status" value="1"/>
</dbReference>
<proteinExistence type="inferred from homology"/>
<comment type="caution">
    <text evidence="12">The sequence shown here is derived from an EMBL/GenBank/DDBJ whole genome shotgun (WGS) entry which is preliminary data.</text>
</comment>
<dbReference type="InterPro" id="IPR013515">
    <property type="entry name" value="Phytochrome_cen-reg"/>
</dbReference>
<dbReference type="RefSeq" id="WP_267847937.1">
    <property type="nucleotide sequence ID" value="NZ_JAPMXC010000002.1"/>
</dbReference>
<dbReference type="Proteomes" id="UP001082899">
    <property type="component" value="Unassembled WGS sequence"/>
</dbReference>
<keyword evidence="9" id="KW-0675">Receptor</keyword>
<keyword evidence="7" id="KW-0418">Kinase</keyword>
<evidence type="ECO:0000256" key="8">
    <source>
        <dbReference type="ARBA" id="ARBA00022991"/>
    </source>
</evidence>
<dbReference type="Pfam" id="PF02518">
    <property type="entry name" value="HATPase_c"/>
    <property type="match status" value="1"/>
</dbReference>
<evidence type="ECO:0000313" key="12">
    <source>
        <dbReference type="EMBL" id="MCY0388053.1"/>
    </source>
</evidence>
<evidence type="ECO:0000256" key="7">
    <source>
        <dbReference type="ARBA" id="ARBA00022777"/>
    </source>
</evidence>
<dbReference type="InterPro" id="IPR035965">
    <property type="entry name" value="PAS-like_dom_sf"/>
</dbReference>
<dbReference type="Gene3D" id="3.30.565.10">
    <property type="entry name" value="Histidine kinase-like ATPase, C-terminal domain"/>
    <property type="match status" value="1"/>
</dbReference>
<keyword evidence="5" id="KW-0716">Sensory transduction</keyword>
<dbReference type="SUPFAM" id="SSF55874">
    <property type="entry name" value="ATPase domain of HSP90 chaperone/DNA topoisomerase II/histidine kinase"/>
    <property type="match status" value="1"/>
</dbReference>
<dbReference type="Pfam" id="PF01590">
    <property type="entry name" value="GAF"/>
    <property type="match status" value="1"/>
</dbReference>
<dbReference type="Gene3D" id="1.10.287.130">
    <property type="match status" value="1"/>
</dbReference>
<dbReference type="InterPro" id="IPR001294">
    <property type="entry name" value="Phytochrome"/>
</dbReference>
<dbReference type="EC" id="2.7.13.3" evidence="3"/>